<dbReference type="EMBL" id="JACHVS010000001">
    <property type="protein sequence ID" value="MBB2994007.1"/>
    <property type="molecule type" value="Genomic_DNA"/>
</dbReference>
<feature type="transmembrane region" description="Helical" evidence="1">
    <location>
        <begin position="185"/>
        <end position="205"/>
    </location>
</feature>
<proteinExistence type="predicted"/>
<feature type="transmembrane region" description="Helical" evidence="1">
    <location>
        <begin position="50"/>
        <end position="72"/>
    </location>
</feature>
<evidence type="ECO:0000313" key="2">
    <source>
        <dbReference type="EMBL" id="MBB2994007.1"/>
    </source>
</evidence>
<feature type="transmembrane region" description="Helical" evidence="1">
    <location>
        <begin position="108"/>
        <end position="127"/>
    </location>
</feature>
<evidence type="ECO:0000256" key="1">
    <source>
        <dbReference type="SAM" id="Phobius"/>
    </source>
</evidence>
<protein>
    <recommendedName>
        <fullName evidence="4">Permease</fullName>
    </recommendedName>
</protein>
<accession>A0A839QEG4</accession>
<dbReference type="Proteomes" id="UP000523000">
    <property type="component" value="Unassembled WGS sequence"/>
</dbReference>
<keyword evidence="1" id="KW-1133">Transmembrane helix</keyword>
<feature type="transmembrane region" description="Helical" evidence="1">
    <location>
        <begin position="160"/>
        <end position="179"/>
    </location>
</feature>
<keyword evidence="1" id="KW-0472">Membrane</keyword>
<organism evidence="2 3">
    <name type="scientific">Paeniglutamicibacter cryotolerans</name>
    <dbReference type="NCBI Taxonomy" id="670079"/>
    <lineage>
        <taxon>Bacteria</taxon>
        <taxon>Bacillati</taxon>
        <taxon>Actinomycetota</taxon>
        <taxon>Actinomycetes</taxon>
        <taxon>Micrococcales</taxon>
        <taxon>Micrococcaceae</taxon>
        <taxon>Paeniglutamicibacter</taxon>
    </lineage>
</organism>
<reference evidence="2 3" key="1">
    <citation type="submission" date="2020-08" db="EMBL/GenBank/DDBJ databases">
        <title>Sequencing the genomes of 1000 actinobacteria strains.</title>
        <authorList>
            <person name="Klenk H.-P."/>
        </authorList>
    </citation>
    <scope>NUCLEOTIDE SEQUENCE [LARGE SCALE GENOMIC DNA]</scope>
    <source>
        <strain evidence="2 3">DSM 22826</strain>
    </source>
</reference>
<comment type="caution">
    <text evidence="2">The sequence shown here is derived from an EMBL/GenBank/DDBJ whole genome shotgun (WGS) entry which is preliminary data.</text>
</comment>
<feature type="transmembrane region" description="Helical" evidence="1">
    <location>
        <begin position="24"/>
        <end position="43"/>
    </location>
</feature>
<name>A0A839QEG4_9MICC</name>
<keyword evidence="3" id="KW-1185">Reference proteome</keyword>
<evidence type="ECO:0008006" key="4">
    <source>
        <dbReference type="Google" id="ProtNLM"/>
    </source>
</evidence>
<sequence length="241" mass="23376">MASAILATLLIVGASYAPTESSFAALGVVVVLLAGLALGWGSLLGFPGKAALGVVLLIAGAGASALAIGTGSGPTMDWLAPCVAAGVLLAFLAQLLRGTGGAMRLEGTAIGATGVLIAVLGSGWVALDGLGHSTPVVVVAGISMVGAGLIGAIRWPDRIVAPLGWIVAVLLGGVSSVLFADVDLVPALVLGAVTGAVIVAFRAILVSEGGPADNRGAIAAGIVPVLVCGAMAWFVETLLVS</sequence>
<gene>
    <name evidence="2" type="ORF">E9229_000198</name>
</gene>
<feature type="transmembrane region" description="Helical" evidence="1">
    <location>
        <begin position="78"/>
        <end position="96"/>
    </location>
</feature>
<feature type="transmembrane region" description="Helical" evidence="1">
    <location>
        <begin position="217"/>
        <end position="235"/>
    </location>
</feature>
<evidence type="ECO:0000313" key="3">
    <source>
        <dbReference type="Proteomes" id="UP000523000"/>
    </source>
</evidence>
<feature type="transmembrane region" description="Helical" evidence="1">
    <location>
        <begin position="133"/>
        <end position="153"/>
    </location>
</feature>
<dbReference type="AlphaFoldDB" id="A0A839QEG4"/>
<keyword evidence="1" id="KW-0812">Transmembrane</keyword>